<reference evidence="3 4" key="1">
    <citation type="submission" date="2024-02" db="EMBL/GenBank/DDBJ databases">
        <title>High-quality chromosome-scale genome assembly of Pensacola bahiagrass (Paspalum notatum Flugge var. saurae).</title>
        <authorList>
            <person name="Vega J.M."/>
            <person name="Podio M."/>
            <person name="Orjuela J."/>
            <person name="Siena L.A."/>
            <person name="Pessino S.C."/>
            <person name="Combes M.C."/>
            <person name="Mariac C."/>
            <person name="Albertini E."/>
            <person name="Pupilli F."/>
            <person name="Ortiz J.P.A."/>
            <person name="Leblanc O."/>
        </authorList>
    </citation>
    <scope>NUCLEOTIDE SEQUENCE [LARGE SCALE GENOMIC DNA]</scope>
    <source>
        <strain evidence="3">R1</strain>
        <tissue evidence="3">Leaf</tissue>
    </source>
</reference>
<gene>
    <name evidence="3" type="ORF">U9M48_023812</name>
</gene>
<evidence type="ECO:0000313" key="4">
    <source>
        <dbReference type="Proteomes" id="UP001341281"/>
    </source>
</evidence>
<accession>A0AAQ3TLJ0</accession>
<evidence type="ECO:0000313" key="3">
    <source>
        <dbReference type="EMBL" id="WVZ75780.1"/>
    </source>
</evidence>
<dbReference type="AlphaFoldDB" id="A0AAQ3TLJ0"/>
<feature type="coiled-coil region" evidence="1">
    <location>
        <begin position="260"/>
        <end position="287"/>
    </location>
</feature>
<keyword evidence="4" id="KW-1185">Reference proteome</keyword>
<organism evidence="3 4">
    <name type="scientific">Paspalum notatum var. saurae</name>
    <dbReference type="NCBI Taxonomy" id="547442"/>
    <lineage>
        <taxon>Eukaryota</taxon>
        <taxon>Viridiplantae</taxon>
        <taxon>Streptophyta</taxon>
        <taxon>Embryophyta</taxon>
        <taxon>Tracheophyta</taxon>
        <taxon>Spermatophyta</taxon>
        <taxon>Magnoliopsida</taxon>
        <taxon>Liliopsida</taxon>
        <taxon>Poales</taxon>
        <taxon>Poaceae</taxon>
        <taxon>PACMAD clade</taxon>
        <taxon>Panicoideae</taxon>
        <taxon>Andropogonodae</taxon>
        <taxon>Paspaleae</taxon>
        <taxon>Paspalinae</taxon>
        <taxon>Paspalum</taxon>
    </lineage>
</organism>
<sequence length="319" mass="36891">MSEDEIMNRCQQMPLAREGCVSEGFAYPRNDDNDILQPADIEEQQSIAPRGQGDNKTTKTTRGREKNKCKAVADLKPREKIKIVFYNNRALSKTFSRHLGRLIRDTNITPIRVKKWSYISATALSHIYDAVTDKFENADPNIDIDMYKTEIMEYARDLWHNWRGDLNHHYGGKDNNPPTLDKIFSITHTKGGGFVESESFTKQAEIELERMLNPSLSNVQLMDKCFPSNRWDHVVGYGGGIKAKDIRTPSLSKSELIEKLTMSEAEKRELLQHNRDLREDNEGLHEENRVINNCVSRMEEEWAVMKQEMARSRTHHHSE</sequence>
<evidence type="ECO:0000256" key="1">
    <source>
        <dbReference type="SAM" id="Coils"/>
    </source>
</evidence>
<dbReference type="Proteomes" id="UP001341281">
    <property type="component" value="Chromosome 05"/>
</dbReference>
<protein>
    <submittedName>
        <fullName evidence="3">Uncharacterized protein</fullName>
    </submittedName>
</protein>
<name>A0AAQ3TLJ0_PASNO</name>
<dbReference type="PANTHER" id="PTHR33499:SF40">
    <property type="entry name" value="TRANSPOSASE-ASSOCIATED DOMAIN-CONTAINING PROTEIN"/>
    <property type="match status" value="1"/>
</dbReference>
<proteinExistence type="predicted"/>
<evidence type="ECO:0000256" key="2">
    <source>
        <dbReference type="SAM" id="MobiDB-lite"/>
    </source>
</evidence>
<dbReference type="PANTHER" id="PTHR33499">
    <property type="entry name" value="OS12G0282400 PROTEIN-RELATED"/>
    <property type="match status" value="1"/>
</dbReference>
<keyword evidence="1" id="KW-0175">Coiled coil</keyword>
<feature type="region of interest" description="Disordered" evidence="2">
    <location>
        <begin position="26"/>
        <end position="68"/>
    </location>
</feature>
<dbReference type="EMBL" id="CP144749">
    <property type="protein sequence ID" value="WVZ75780.1"/>
    <property type="molecule type" value="Genomic_DNA"/>
</dbReference>